<dbReference type="GO" id="GO:0005886">
    <property type="term" value="C:plasma membrane"/>
    <property type="evidence" value="ECO:0007669"/>
    <property type="project" value="UniProtKB-SubCell"/>
</dbReference>
<feature type="domain" description="ABC transporter" evidence="6">
    <location>
        <begin position="32"/>
        <end position="268"/>
    </location>
</feature>
<keyword evidence="5" id="KW-0472">Membrane</keyword>
<dbReference type="InterPro" id="IPR005892">
    <property type="entry name" value="Gly-betaine_transp_ATP-bd"/>
</dbReference>
<dbReference type="InterPro" id="IPR027417">
    <property type="entry name" value="P-loop_NTPase"/>
</dbReference>
<comment type="catalytic activity">
    <reaction evidence="5">
        <text>a quaternary ammonium(out) + ATP + H2O = a quaternary ammonium(in) + ADP + phosphate + H(+)</text>
        <dbReference type="Rhea" id="RHEA:11036"/>
        <dbReference type="ChEBI" id="CHEBI:15377"/>
        <dbReference type="ChEBI" id="CHEBI:15378"/>
        <dbReference type="ChEBI" id="CHEBI:30616"/>
        <dbReference type="ChEBI" id="CHEBI:35267"/>
        <dbReference type="ChEBI" id="CHEBI:43474"/>
        <dbReference type="ChEBI" id="CHEBI:456216"/>
    </reaction>
</comment>
<dbReference type="EMBL" id="OPYN01000191">
    <property type="protein sequence ID" value="SPO63019.1"/>
    <property type="molecule type" value="Genomic_DNA"/>
</dbReference>
<dbReference type="Gene3D" id="3.40.50.300">
    <property type="entry name" value="P-loop containing nucleotide triphosphate hydrolases"/>
    <property type="match status" value="1"/>
</dbReference>
<dbReference type="Pfam" id="PF00005">
    <property type="entry name" value="ABC_tran"/>
    <property type="match status" value="1"/>
</dbReference>
<evidence type="ECO:0000256" key="2">
    <source>
        <dbReference type="ARBA" id="ARBA00022448"/>
    </source>
</evidence>
<comment type="caution">
    <text evidence="7">The sequence shown here is derived from an EMBL/GenBank/DDBJ whole genome shotgun (WGS) entry which is preliminary data.</text>
</comment>
<dbReference type="InterPro" id="IPR051921">
    <property type="entry name" value="ABC_osmolyte_uptake_ATP-bind"/>
</dbReference>
<organism evidence="7 8">
    <name type="scientific">Pseudomonas inefficax</name>
    <dbReference type="NCBI Taxonomy" id="2078786"/>
    <lineage>
        <taxon>Bacteria</taxon>
        <taxon>Pseudomonadati</taxon>
        <taxon>Pseudomonadota</taxon>
        <taxon>Gammaproteobacteria</taxon>
        <taxon>Pseudomonadales</taxon>
        <taxon>Pseudomonadaceae</taxon>
        <taxon>Pseudomonas</taxon>
    </lineage>
</organism>
<keyword evidence="4 5" id="KW-0067">ATP-binding</keyword>
<name>A0AAQ1PC41_9PSED</name>
<evidence type="ECO:0000256" key="5">
    <source>
        <dbReference type="RuleBase" id="RU369116"/>
    </source>
</evidence>
<dbReference type="PANTHER" id="PTHR43869">
    <property type="entry name" value="GLYCINE BETAINE/PROLINE BETAINE TRANSPORT SYSTEM ATP-BINDING PROTEIN PROV"/>
    <property type="match status" value="1"/>
</dbReference>
<dbReference type="SUPFAM" id="SSF52540">
    <property type="entry name" value="P-loop containing nucleoside triphosphate hydrolases"/>
    <property type="match status" value="1"/>
</dbReference>
<comment type="subcellular location">
    <subcellularLocation>
        <location evidence="5">Cell inner membrane</location>
        <topology evidence="5">Peripheral membrane protein</topology>
    </subcellularLocation>
</comment>
<proteinExistence type="inferred from homology"/>
<dbReference type="GO" id="GO:0006970">
    <property type="term" value="P:response to osmotic stress"/>
    <property type="evidence" value="ECO:0007669"/>
    <property type="project" value="UniProtKB-ARBA"/>
</dbReference>
<gene>
    <name evidence="7" type="primary">proV</name>
    <name evidence="7" type="ORF">JV551A3_V1_1910027</name>
</gene>
<dbReference type="NCBIfam" id="TIGR01186">
    <property type="entry name" value="proV"/>
    <property type="match status" value="1"/>
</dbReference>
<reference evidence="7 8" key="1">
    <citation type="submission" date="2018-02" db="EMBL/GenBank/DDBJ databases">
        <authorList>
            <person name="Dubost A."/>
        </authorList>
    </citation>
    <scope>NUCLEOTIDE SEQUENCE [LARGE SCALE GENOMIC DNA]</scope>
    <source>
        <strain evidence="8">JV551A3</strain>
    </source>
</reference>
<dbReference type="PANTHER" id="PTHR43869:SF1">
    <property type="entry name" value="GLYCINE BETAINE_PROLINE BETAINE TRANSPORT SYSTEM ATP-BINDING PROTEIN PROV"/>
    <property type="match status" value="1"/>
</dbReference>
<dbReference type="InterPro" id="IPR017871">
    <property type="entry name" value="ABC_transporter-like_CS"/>
</dbReference>
<evidence type="ECO:0000313" key="7">
    <source>
        <dbReference type="EMBL" id="SPO63019.1"/>
    </source>
</evidence>
<protein>
    <recommendedName>
        <fullName evidence="5">Quaternary amine transport ATP-binding protein</fullName>
        <ecNumber evidence="5">7.6.2.9</ecNumber>
    </recommendedName>
</protein>
<evidence type="ECO:0000259" key="6">
    <source>
        <dbReference type="PROSITE" id="PS50893"/>
    </source>
</evidence>
<sequence>MSHSDEILSIKHIYKVFGPHPDIAMKMVKDGFSKKEVFEKTGQVIGVFDATLSVKRGEIFVIMGLSGSGKSTLVRLFNRLIEPTSGNIYLNGREITGLSDKALLDVRRKEMGMVFQSFALMPHMSVLENTAFGLEIAGVSETERQKRAREALLQVGLSGQEHSYPHQLSGGMQQRVGLARALANDPTILLMDEAFSALDPLIRSEMQGELIKLQAEQKRTIIFISHDIEEAIRIGHRIAIMEGGRVVQIGTPQELISQPANDYVRTFFKGFDSSKILKAGDLARLDPESTRHIEEPKEFKPGIDYGYLLNDKGQLVSVVDADSTNTHYSQHELEPVYLDTPLHEVLNIAAKLPYPVPVLDRNGFLKGTLSKNQLLQTLGSH</sequence>
<evidence type="ECO:0000256" key="4">
    <source>
        <dbReference type="ARBA" id="ARBA00022840"/>
    </source>
</evidence>
<evidence type="ECO:0000256" key="1">
    <source>
        <dbReference type="ARBA" id="ARBA00005417"/>
    </source>
</evidence>
<dbReference type="FunFam" id="3.40.50.300:FF:000201">
    <property type="entry name" value="Glycine betaine/L-proline ABC transporter ATP-binding protein"/>
    <property type="match status" value="1"/>
</dbReference>
<dbReference type="GO" id="GO:0016887">
    <property type="term" value="F:ATP hydrolysis activity"/>
    <property type="evidence" value="ECO:0007669"/>
    <property type="project" value="UniProtKB-UniRule"/>
</dbReference>
<dbReference type="SMART" id="SM00382">
    <property type="entry name" value="AAA"/>
    <property type="match status" value="1"/>
</dbReference>
<dbReference type="PROSITE" id="PS00211">
    <property type="entry name" value="ABC_TRANSPORTER_1"/>
    <property type="match status" value="1"/>
</dbReference>
<keyword evidence="5" id="KW-1003">Cell membrane</keyword>
<dbReference type="GO" id="GO:0031460">
    <property type="term" value="P:glycine betaine transport"/>
    <property type="evidence" value="ECO:0007669"/>
    <property type="project" value="InterPro"/>
</dbReference>
<comment type="similarity">
    <text evidence="1 5">Belongs to the ABC transporter superfamily.</text>
</comment>
<keyword evidence="2 5" id="KW-0813">Transport</keyword>
<evidence type="ECO:0000256" key="3">
    <source>
        <dbReference type="ARBA" id="ARBA00022741"/>
    </source>
</evidence>
<dbReference type="EC" id="7.6.2.9" evidence="5"/>
<evidence type="ECO:0000313" key="8">
    <source>
        <dbReference type="Proteomes" id="UP000294335"/>
    </source>
</evidence>
<dbReference type="Proteomes" id="UP000294335">
    <property type="component" value="Unassembled WGS sequence"/>
</dbReference>
<dbReference type="GO" id="GO:0006865">
    <property type="term" value="P:amino acid transport"/>
    <property type="evidence" value="ECO:0007669"/>
    <property type="project" value="UniProtKB-UniRule"/>
</dbReference>
<keyword evidence="5" id="KW-0997">Cell inner membrane</keyword>
<dbReference type="InterPro" id="IPR003593">
    <property type="entry name" value="AAA+_ATPase"/>
</dbReference>
<dbReference type="InterPro" id="IPR003439">
    <property type="entry name" value="ABC_transporter-like_ATP-bd"/>
</dbReference>
<dbReference type="InterPro" id="IPR046342">
    <property type="entry name" value="CBS_dom_sf"/>
</dbReference>
<dbReference type="CDD" id="cd03294">
    <property type="entry name" value="ABC_Pro_Gly_Betaine"/>
    <property type="match status" value="1"/>
</dbReference>
<keyword evidence="3 5" id="KW-0547">Nucleotide-binding</keyword>
<accession>A0AAQ1PC41</accession>
<dbReference type="PROSITE" id="PS50893">
    <property type="entry name" value="ABC_TRANSPORTER_2"/>
    <property type="match status" value="1"/>
</dbReference>
<dbReference type="AlphaFoldDB" id="A0AAQ1PC41"/>
<dbReference type="RefSeq" id="WP_133974630.1">
    <property type="nucleotide sequence ID" value="NZ_JAKMXH010000052.1"/>
</dbReference>
<comment type="subunit">
    <text evidence="5">The complex is probably composed of two ATP-binding proteins, two transmembrane proteins and a solute-binding protein.</text>
</comment>
<dbReference type="GO" id="GO:0015418">
    <property type="term" value="F:ABC-type quaternary ammonium compound transporting activity"/>
    <property type="evidence" value="ECO:0007669"/>
    <property type="project" value="UniProtKB-EC"/>
</dbReference>
<dbReference type="SUPFAM" id="SSF54631">
    <property type="entry name" value="CBS-domain pair"/>
    <property type="match status" value="1"/>
</dbReference>
<dbReference type="GO" id="GO:0005524">
    <property type="term" value="F:ATP binding"/>
    <property type="evidence" value="ECO:0007669"/>
    <property type="project" value="UniProtKB-UniRule"/>
</dbReference>
<keyword evidence="8" id="KW-1185">Reference proteome</keyword>